<sequence length="501" mass="55676">MKKLFVILSFAGFISIAVSSCNKKLTIEPISSITAASFWKNENDAQAGLTAMYVGLRSQAGLSGSFQYNNYFLGEARSEIMTYGTAGSTGFDIYYQNSLTANNAGPSWVGYYSIINAANLVLKYVPDITFQSGAVKNNLLAQAYTMRAYVYFIMVRTWGDLIIRTEPMESFNPEEVQKERSPKEEVFKLIKADLEKALQLFPDNSFPAGRFRWSKPASNSLKAEVYLWTGKLLNGGSQDFTTALTALNDVQTASSLSLLPNFADVFDYNKKGNNEIIMSIRLADGEGVQGYTGLMYGFIVPACTPQATKDLLGITTGTNSNHAWQLSPAARNAFTNDDLRKAATYVDLYTYNSSCAQTGYLATITLKFRGTVIGGVRWFYDDIILYRYADILLLKAEAKNALGQDPTPEMNMVRQRAYGSNFSAHSFVNGTKNQNDDAILKERLLELMVEGKRWWDLVRFGKAFQLVPSLQSRAGQDYLLLFPISNAVLAVETKVKQNPGY</sequence>
<dbReference type="PROSITE" id="PS51257">
    <property type="entry name" value="PROKAR_LIPOPROTEIN"/>
    <property type="match status" value="1"/>
</dbReference>
<accession>A0A5B8UNY2</accession>
<dbReference type="KEGG" id="fgg:FSB75_21605"/>
<dbReference type="KEGG" id="fgg:FSB75_00020"/>
<dbReference type="CDD" id="cd08977">
    <property type="entry name" value="SusD"/>
    <property type="match status" value="1"/>
</dbReference>
<evidence type="ECO:0000313" key="10">
    <source>
        <dbReference type="EMBL" id="QEC58387.1"/>
    </source>
</evidence>
<dbReference type="AlphaFoldDB" id="A0A5B8UNY2"/>
<proteinExistence type="inferred from homology"/>
<evidence type="ECO:0000259" key="8">
    <source>
        <dbReference type="Pfam" id="PF14322"/>
    </source>
</evidence>
<feature type="signal peptide" evidence="6">
    <location>
        <begin position="1"/>
        <end position="19"/>
    </location>
</feature>
<keyword evidence="5" id="KW-0998">Cell outer membrane</keyword>
<evidence type="ECO:0000256" key="2">
    <source>
        <dbReference type="ARBA" id="ARBA00006275"/>
    </source>
</evidence>
<organism evidence="10 11">
    <name type="scientific">Flavisolibacter ginsenosidimutans</name>
    <dbReference type="NCBI Taxonomy" id="661481"/>
    <lineage>
        <taxon>Bacteria</taxon>
        <taxon>Pseudomonadati</taxon>
        <taxon>Bacteroidota</taxon>
        <taxon>Chitinophagia</taxon>
        <taxon>Chitinophagales</taxon>
        <taxon>Chitinophagaceae</taxon>
        <taxon>Flavisolibacter</taxon>
    </lineage>
</organism>
<dbReference type="InterPro" id="IPR011990">
    <property type="entry name" value="TPR-like_helical_dom_sf"/>
</dbReference>
<dbReference type="SUPFAM" id="SSF48452">
    <property type="entry name" value="TPR-like"/>
    <property type="match status" value="1"/>
</dbReference>
<keyword evidence="4" id="KW-0472">Membrane</keyword>
<keyword evidence="11" id="KW-1185">Reference proteome</keyword>
<dbReference type="InterPro" id="IPR033985">
    <property type="entry name" value="SusD-like_N"/>
</dbReference>
<feature type="domain" description="SusD-like N-terminal" evidence="8">
    <location>
        <begin position="96"/>
        <end position="227"/>
    </location>
</feature>
<dbReference type="EMBL" id="CP042433">
    <property type="protein sequence ID" value="QEC54352.1"/>
    <property type="molecule type" value="Genomic_DNA"/>
</dbReference>
<dbReference type="Gene3D" id="1.25.40.390">
    <property type="match status" value="1"/>
</dbReference>
<dbReference type="OrthoDB" id="5694214at2"/>
<comment type="similarity">
    <text evidence="2">Belongs to the SusD family.</text>
</comment>
<dbReference type="InterPro" id="IPR012944">
    <property type="entry name" value="SusD_RagB_dom"/>
</dbReference>
<evidence type="ECO:0000313" key="9">
    <source>
        <dbReference type="EMBL" id="QEC54352.1"/>
    </source>
</evidence>
<gene>
    <name evidence="9" type="ORF">FSB75_00020</name>
    <name evidence="10" type="ORF">FSB75_21605</name>
</gene>
<evidence type="ECO:0000256" key="5">
    <source>
        <dbReference type="ARBA" id="ARBA00023237"/>
    </source>
</evidence>
<dbReference type="GO" id="GO:0009279">
    <property type="term" value="C:cell outer membrane"/>
    <property type="evidence" value="ECO:0007669"/>
    <property type="project" value="UniProtKB-SubCell"/>
</dbReference>
<evidence type="ECO:0000259" key="7">
    <source>
        <dbReference type="Pfam" id="PF07980"/>
    </source>
</evidence>
<reference evidence="10 11" key="1">
    <citation type="journal article" date="2015" name="Int. J. Syst. Evol. Microbiol.">
        <title>Flavisolibacter ginsenosidimutans sp. nov., with ginsenoside-converting activity isolated from soil used for cultivating ginseng.</title>
        <authorList>
            <person name="Zhao Y."/>
            <person name="Liu Q."/>
            <person name="Kang M.S."/>
            <person name="Jin F."/>
            <person name="Yu H."/>
            <person name="Im W.T."/>
        </authorList>
    </citation>
    <scope>NUCLEOTIDE SEQUENCE [LARGE SCALE GENOMIC DNA]</scope>
    <source>
        <strain evidence="10 11">Gsoil 636</strain>
    </source>
</reference>
<evidence type="ECO:0000313" key="11">
    <source>
        <dbReference type="Proteomes" id="UP000321204"/>
    </source>
</evidence>
<evidence type="ECO:0000256" key="6">
    <source>
        <dbReference type="SAM" id="SignalP"/>
    </source>
</evidence>
<evidence type="ECO:0000256" key="3">
    <source>
        <dbReference type="ARBA" id="ARBA00022729"/>
    </source>
</evidence>
<dbReference type="EMBL" id="CP042433">
    <property type="protein sequence ID" value="QEC58387.1"/>
    <property type="molecule type" value="Genomic_DNA"/>
</dbReference>
<dbReference type="Proteomes" id="UP000321204">
    <property type="component" value="Chromosome"/>
</dbReference>
<dbReference type="Pfam" id="PF07980">
    <property type="entry name" value="SusD_RagB"/>
    <property type="match status" value="1"/>
</dbReference>
<evidence type="ECO:0000256" key="1">
    <source>
        <dbReference type="ARBA" id="ARBA00004442"/>
    </source>
</evidence>
<feature type="chain" id="PRO_5036366836" evidence="6">
    <location>
        <begin position="20"/>
        <end position="501"/>
    </location>
</feature>
<dbReference type="RefSeq" id="WP_146781198.1">
    <property type="nucleotide sequence ID" value="NZ_BAABIO010000003.1"/>
</dbReference>
<keyword evidence="3 6" id="KW-0732">Signal</keyword>
<feature type="domain" description="RagB/SusD" evidence="7">
    <location>
        <begin position="333"/>
        <end position="501"/>
    </location>
</feature>
<dbReference type="Pfam" id="PF14322">
    <property type="entry name" value="SusD-like_3"/>
    <property type="match status" value="1"/>
</dbReference>
<protein>
    <submittedName>
        <fullName evidence="10">RagB/SusD family nutrient uptake outer membrane protein</fullName>
    </submittedName>
</protein>
<name>A0A5B8UNY2_9BACT</name>
<reference evidence="10" key="2">
    <citation type="submission" date="2019-08" db="EMBL/GenBank/DDBJ databases">
        <authorList>
            <person name="Im W.-T."/>
        </authorList>
    </citation>
    <scope>NUCLEOTIDE SEQUENCE</scope>
    <source>
        <strain evidence="10">Gsoil 636</strain>
    </source>
</reference>
<evidence type="ECO:0000256" key="4">
    <source>
        <dbReference type="ARBA" id="ARBA00023136"/>
    </source>
</evidence>
<comment type="subcellular location">
    <subcellularLocation>
        <location evidence="1">Cell outer membrane</location>
    </subcellularLocation>
</comment>